<dbReference type="EMBL" id="LXQA011171608">
    <property type="protein sequence ID" value="MCI87649.1"/>
    <property type="molecule type" value="Genomic_DNA"/>
</dbReference>
<evidence type="ECO:0000313" key="2">
    <source>
        <dbReference type="Proteomes" id="UP000265520"/>
    </source>
</evidence>
<organism evidence="1 2">
    <name type="scientific">Trifolium medium</name>
    <dbReference type="NCBI Taxonomy" id="97028"/>
    <lineage>
        <taxon>Eukaryota</taxon>
        <taxon>Viridiplantae</taxon>
        <taxon>Streptophyta</taxon>
        <taxon>Embryophyta</taxon>
        <taxon>Tracheophyta</taxon>
        <taxon>Spermatophyta</taxon>
        <taxon>Magnoliopsida</taxon>
        <taxon>eudicotyledons</taxon>
        <taxon>Gunneridae</taxon>
        <taxon>Pentapetalae</taxon>
        <taxon>rosids</taxon>
        <taxon>fabids</taxon>
        <taxon>Fabales</taxon>
        <taxon>Fabaceae</taxon>
        <taxon>Papilionoideae</taxon>
        <taxon>50 kb inversion clade</taxon>
        <taxon>NPAAA clade</taxon>
        <taxon>Hologalegina</taxon>
        <taxon>IRL clade</taxon>
        <taxon>Trifolieae</taxon>
        <taxon>Trifolium</taxon>
    </lineage>
</organism>
<name>A0A392VJV2_9FABA</name>
<proteinExistence type="predicted"/>
<protein>
    <submittedName>
        <fullName evidence="1">Uncharacterized protein</fullName>
    </submittedName>
</protein>
<dbReference type="AlphaFoldDB" id="A0A392VJV2"/>
<keyword evidence="2" id="KW-1185">Reference proteome</keyword>
<feature type="non-terminal residue" evidence="1">
    <location>
        <position position="1"/>
    </location>
</feature>
<comment type="caution">
    <text evidence="1">The sequence shown here is derived from an EMBL/GenBank/DDBJ whole genome shotgun (WGS) entry which is preliminary data.</text>
</comment>
<accession>A0A392VJV2</accession>
<sequence length="71" mass="7518">VDPAPNGVAAEQKEVVEERIVAAVNIIAEQQQDGDVAIGNVLSDTMIPATHKLAQHNVMPSTDFGRAIPET</sequence>
<reference evidence="1 2" key="1">
    <citation type="journal article" date="2018" name="Front. Plant Sci.">
        <title>Red Clover (Trifolium pratense) and Zigzag Clover (T. medium) - A Picture of Genomic Similarities and Differences.</title>
        <authorList>
            <person name="Dluhosova J."/>
            <person name="Istvanek J."/>
            <person name="Nedelnik J."/>
            <person name="Repkova J."/>
        </authorList>
    </citation>
    <scope>NUCLEOTIDE SEQUENCE [LARGE SCALE GENOMIC DNA]</scope>
    <source>
        <strain evidence="2">cv. 10/8</strain>
        <tissue evidence="1">Leaf</tissue>
    </source>
</reference>
<evidence type="ECO:0000313" key="1">
    <source>
        <dbReference type="EMBL" id="MCI87649.1"/>
    </source>
</evidence>
<feature type="non-terminal residue" evidence="1">
    <location>
        <position position="71"/>
    </location>
</feature>
<dbReference type="Proteomes" id="UP000265520">
    <property type="component" value="Unassembled WGS sequence"/>
</dbReference>